<proteinExistence type="predicted"/>
<evidence type="ECO:0000313" key="2">
    <source>
        <dbReference type="Proteomes" id="UP000597762"/>
    </source>
</evidence>
<dbReference type="EMBL" id="CAHIKZ030001125">
    <property type="protein sequence ID" value="CAE1253944.1"/>
    <property type="molecule type" value="Genomic_DNA"/>
</dbReference>
<dbReference type="AlphaFoldDB" id="A0A812BXI1"/>
<accession>A0A812BXI1</accession>
<dbReference type="PROSITE" id="PS51257">
    <property type="entry name" value="PROKAR_LIPOPROTEIN"/>
    <property type="match status" value="1"/>
</dbReference>
<evidence type="ECO:0000313" key="1">
    <source>
        <dbReference type="EMBL" id="CAE1253944.1"/>
    </source>
</evidence>
<organism evidence="1 2">
    <name type="scientific">Acanthosepion pharaonis</name>
    <name type="common">Pharaoh cuttlefish</name>
    <name type="synonym">Sepia pharaonis</name>
    <dbReference type="NCBI Taxonomy" id="158019"/>
    <lineage>
        <taxon>Eukaryota</taxon>
        <taxon>Metazoa</taxon>
        <taxon>Spiralia</taxon>
        <taxon>Lophotrochozoa</taxon>
        <taxon>Mollusca</taxon>
        <taxon>Cephalopoda</taxon>
        <taxon>Coleoidea</taxon>
        <taxon>Decapodiformes</taxon>
        <taxon>Sepiida</taxon>
        <taxon>Sepiina</taxon>
        <taxon>Sepiidae</taxon>
        <taxon>Acanthosepion</taxon>
    </lineage>
</organism>
<keyword evidence="2" id="KW-1185">Reference proteome</keyword>
<sequence length="151" mass="17143">MLQRRLHVPALFLQGCRRFLSATNGVVMLQRRLHVPALFLQGCMKIPFQQQIMIAQRRLHVPAFIPSRAVEDSFQQQIIMLQGRLHIPALFLQGCRRFLSTTNNNASETTSCSSFIPSKAVEDSFQATVIFTSERLHVPALFLQGCEDSFP</sequence>
<protein>
    <submittedName>
        <fullName evidence="1">Uncharacterized protein</fullName>
    </submittedName>
</protein>
<name>A0A812BXI1_ACAPH</name>
<comment type="caution">
    <text evidence="1">The sequence shown here is derived from an EMBL/GenBank/DDBJ whole genome shotgun (WGS) entry which is preliminary data.</text>
</comment>
<gene>
    <name evidence="1" type="ORF">SPHA_28695</name>
</gene>
<reference evidence="1" key="1">
    <citation type="submission" date="2021-01" db="EMBL/GenBank/DDBJ databases">
        <authorList>
            <person name="Li R."/>
            <person name="Bekaert M."/>
        </authorList>
    </citation>
    <scope>NUCLEOTIDE SEQUENCE</scope>
    <source>
        <strain evidence="1">Farmed</strain>
    </source>
</reference>
<dbReference type="Proteomes" id="UP000597762">
    <property type="component" value="Unassembled WGS sequence"/>
</dbReference>